<feature type="signal peptide" evidence="1">
    <location>
        <begin position="1"/>
        <end position="32"/>
    </location>
</feature>
<dbReference type="HOGENOM" id="CLU_1080888_0_0_11"/>
<name>D2Q0P0_KRIFD</name>
<reference evidence="2 3" key="2">
    <citation type="journal article" date="2010" name="Stand. Genomic Sci.">
        <title>Complete genome sequence of Kribbella flavida type strain (IFO 14399).</title>
        <authorList>
            <person name="Pukall R."/>
            <person name="Lapidus A."/>
            <person name="Glavina Del Rio T."/>
            <person name="Copeland A."/>
            <person name="Tice H."/>
            <person name="Cheng J.-F."/>
            <person name="Lucas S."/>
            <person name="Chen F."/>
            <person name="Nolan M."/>
            <person name="LaButti K."/>
            <person name="Pati A."/>
            <person name="Ivanova N."/>
            <person name="Mavrommatis K."/>
            <person name="Mikhailova N."/>
            <person name="Pitluck S."/>
            <person name="Bruce D."/>
            <person name="Goodwin L."/>
            <person name="Land M."/>
            <person name="Hauser L."/>
            <person name="Chang Y.-J."/>
            <person name="Jeffries C.D."/>
            <person name="Chen A."/>
            <person name="Palaniappan K."/>
            <person name="Chain P."/>
            <person name="Rohde M."/>
            <person name="Goeker M."/>
            <person name="Bristow J."/>
            <person name="Eisen J.A."/>
            <person name="Markowitz V."/>
            <person name="Hugenholtz P."/>
            <person name="Kyrpides N.C."/>
            <person name="Klenk H.-P."/>
            <person name="Brettin T."/>
        </authorList>
    </citation>
    <scope>NUCLEOTIDE SEQUENCE [LARGE SCALE GENOMIC DNA]</scope>
    <source>
        <strain evidence="3">DSM 17836 / JCM 10339 / NBRC 14399</strain>
    </source>
</reference>
<proteinExistence type="predicted"/>
<dbReference type="KEGG" id="kfl:Kfla_4823"/>
<reference evidence="3" key="1">
    <citation type="submission" date="2009-09" db="EMBL/GenBank/DDBJ databases">
        <title>The complete genome of Kribbella flavida DSM 17836.</title>
        <authorList>
            <consortium name="US DOE Joint Genome Institute (JGI-PGF)"/>
            <person name="Lucas S."/>
            <person name="Copeland A."/>
            <person name="Lapidus A."/>
            <person name="Glavina del Rio T."/>
            <person name="Dalin E."/>
            <person name="Tice H."/>
            <person name="Bruce D."/>
            <person name="Goodwin L."/>
            <person name="Pitluck S."/>
            <person name="Kyrpides N."/>
            <person name="Mavromatis K."/>
            <person name="Ivanova N."/>
            <person name="Saunders E."/>
            <person name="Brettin T."/>
            <person name="Detter J.C."/>
            <person name="Han C."/>
            <person name="Larimer F."/>
            <person name="Land M."/>
            <person name="Hauser L."/>
            <person name="Markowitz V."/>
            <person name="Cheng J.-F."/>
            <person name="Hugenholtz P."/>
            <person name="Woyke T."/>
            <person name="Wu D."/>
            <person name="Pukall R."/>
            <person name="Klenk H.-P."/>
            <person name="Eisen J.A."/>
        </authorList>
    </citation>
    <scope>NUCLEOTIDE SEQUENCE [LARGE SCALE GENOMIC DNA]</scope>
    <source>
        <strain evidence="3">DSM 17836 / JCM 10339 / NBRC 14399</strain>
    </source>
</reference>
<dbReference type="RefSeq" id="WP_012922394.1">
    <property type="nucleotide sequence ID" value="NC_013729.1"/>
</dbReference>
<dbReference type="AlphaFoldDB" id="D2Q0P0"/>
<sequence length="257" mass="27787">MRTTIAARLAVTLATAAAAVAGTVAIAQPASAATANTCLQQLTGAQQWGYDQTMTTRGRLKFFTDWPSSESYCKDMSVSLGISRTNTAFFRNQNAVRETSAHRISTFSATFGFGTDGYGQWMIRQIAVKDRAGRVAVKTFTRQTTPRVLTLRFQSTVNAGPKGTLVPKAGKLLVSGNLKAWHYTGRQVNVQNQQVLVQVRRPGTSTYVTRATMTSNQLGNFATNLATAGLKGSAVRVAFYSKIPTVASQWQYLGTIA</sequence>
<protein>
    <submittedName>
        <fullName evidence="2">Uncharacterized protein</fullName>
    </submittedName>
</protein>
<evidence type="ECO:0000256" key="1">
    <source>
        <dbReference type="SAM" id="SignalP"/>
    </source>
</evidence>
<keyword evidence="1" id="KW-0732">Signal</keyword>
<keyword evidence="3" id="KW-1185">Reference proteome</keyword>
<dbReference type="OrthoDB" id="9828250at2"/>
<dbReference type="EMBL" id="CP001736">
    <property type="protein sequence ID" value="ADB33840.1"/>
    <property type="molecule type" value="Genomic_DNA"/>
</dbReference>
<dbReference type="Proteomes" id="UP000007967">
    <property type="component" value="Chromosome"/>
</dbReference>
<accession>D2Q0P0</accession>
<feature type="chain" id="PRO_5003033474" evidence="1">
    <location>
        <begin position="33"/>
        <end position="257"/>
    </location>
</feature>
<evidence type="ECO:0000313" key="3">
    <source>
        <dbReference type="Proteomes" id="UP000007967"/>
    </source>
</evidence>
<evidence type="ECO:0000313" key="2">
    <source>
        <dbReference type="EMBL" id="ADB33840.1"/>
    </source>
</evidence>
<gene>
    <name evidence="2" type="ordered locus">Kfla_4823</name>
</gene>
<organism evidence="2 3">
    <name type="scientific">Kribbella flavida (strain DSM 17836 / JCM 10339 / NBRC 14399)</name>
    <dbReference type="NCBI Taxonomy" id="479435"/>
    <lineage>
        <taxon>Bacteria</taxon>
        <taxon>Bacillati</taxon>
        <taxon>Actinomycetota</taxon>
        <taxon>Actinomycetes</taxon>
        <taxon>Propionibacteriales</taxon>
        <taxon>Kribbellaceae</taxon>
        <taxon>Kribbella</taxon>
    </lineage>
</organism>